<comment type="pathway">
    <text evidence="3">Protein modification; protein ubiquitination.</text>
</comment>
<feature type="signal peptide" evidence="17">
    <location>
        <begin position="1"/>
        <end position="21"/>
    </location>
</feature>
<dbReference type="InterPro" id="IPR001841">
    <property type="entry name" value="Znf_RING"/>
</dbReference>
<evidence type="ECO:0000256" key="10">
    <source>
        <dbReference type="ARBA" id="ARBA00022833"/>
    </source>
</evidence>
<keyword evidence="12 16" id="KW-0472">Membrane</keyword>
<proteinExistence type="inferred from homology"/>
<evidence type="ECO:0000256" key="12">
    <source>
        <dbReference type="ARBA" id="ARBA00023136"/>
    </source>
</evidence>
<evidence type="ECO:0000313" key="19">
    <source>
        <dbReference type="EMBL" id="KAL1561897.1"/>
    </source>
</evidence>
<comment type="similarity">
    <text evidence="13">Belongs to the RING-type zinc finger family. ATL subfamily.</text>
</comment>
<keyword evidence="11 16" id="KW-1133">Transmembrane helix</keyword>
<dbReference type="AlphaFoldDB" id="A0ABD1I0H0"/>
<evidence type="ECO:0000256" key="7">
    <source>
        <dbReference type="ARBA" id="ARBA00022723"/>
    </source>
</evidence>
<protein>
    <recommendedName>
        <fullName evidence="4">RING-type E3 ubiquitin transferase</fullName>
        <ecNumber evidence="4">2.3.2.27</ecNumber>
    </recommendedName>
</protein>
<sequence length="321" mass="35236">MKSPRILLLQSLILLLTFAEAQPPPGATNVSHWDHVWFIRSSAIIFGALISLVFFMGLFLIYIRHCGGGAAPSMRARRAAQCRGLDAAVVDAFPTFTYAEVKEHRIGRSALECAVCLSDFEGDETLRLIPKCDHVFHPECVDAWLESHVTCPVCRANLDPQNGDEPVQFSEPAPADGSSTVERTNSRTGEIAIQIGEDAANRSPGFDLPSQSDTSWSVQTATARVVAFDKFRSHSTGHSLAQPVENLDRFTLRLPNTVRKEMMDRTGSNLSNRSGSCASTTLPKARSSQRGLRSGEWSGRWGFFSRGERVVDESGKVAGRR</sequence>
<keyword evidence="20" id="KW-1185">Reference proteome</keyword>
<evidence type="ECO:0000256" key="8">
    <source>
        <dbReference type="ARBA" id="ARBA00022771"/>
    </source>
</evidence>
<dbReference type="PANTHER" id="PTHR14155:SF263">
    <property type="entry name" value="E3 UBIQUITIN-PROTEIN LIGASE ATL6"/>
    <property type="match status" value="1"/>
</dbReference>
<dbReference type="EMBL" id="JBEAFC010000003">
    <property type="protein sequence ID" value="KAL1561897.1"/>
    <property type="molecule type" value="Genomic_DNA"/>
</dbReference>
<dbReference type="GO" id="GO:0016020">
    <property type="term" value="C:membrane"/>
    <property type="evidence" value="ECO:0007669"/>
    <property type="project" value="UniProtKB-SubCell"/>
</dbReference>
<dbReference type="GO" id="GO:0061630">
    <property type="term" value="F:ubiquitin protein ligase activity"/>
    <property type="evidence" value="ECO:0007669"/>
    <property type="project" value="UniProtKB-EC"/>
</dbReference>
<organism evidence="19 20">
    <name type="scientific">Salvia divinorum</name>
    <name type="common">Maria pastora</name>
    <name type="synonym">Diviner's sage</name>
    <dbReference type="NCBI Taxonomy" id="28513"/>
    <lineage>
        <taxon>Eukaryota</taxon>
        <taxon>Viridiplantae</taxon>
        <taxon>Streptophyta</taxon>
        <taxon>Embryophyta</taxon>
        <taxon>Tracheophyta</taxon>
        <taxon>Spermatophyta</taxon>
        <taxon>Magnoliopsida</taxon>
        <taxon>eudicotyledons</taxon>
        <taxon>Gunneridae</taxon>
        <taxon>Pentapetalae</taxon>
        <taxon>asterids</taxon>
        <taxon>lamiids</taxon>
        <taxon>Lamiales</taxon>
        <taxon>Lamiaceae</taxon>
        <taxon>Nepetoideae</taxon>
        <taxon>Mentheae</taxon>
        <taxon>Salviinae</taxon>
        <taxon>Salvia</taxon>
        <taxon>Salvia subgen. Calosphace</taxon>
    </lineage>
</organism>
<feature type="domain" description="RING-type" evidence="18">
    <location>
        <begin position="113"/>
        <end position="155"/>
    </location>
</feature>
<feature type="region of interest" description="Disordered" evidence="15">
    <location>
        <begin position="264"/>
        <end position="298"/>
    </location>
</feature>
<evidence type="ECO:0000256" key="16">
    <source>
        <dbReference type="SAM" id="Phobius"/>
    </source>
</evidence>
<keyword evidence="8 14" id="KW-0863">Zinc-finger</keyword>
<dbReference type="Proteomes" id="UP001567538">
    <property type="component" value="Unassembled WGS sequence"/>
</dbReference>
<evidence type="ECO:0000256" key="11">
    <source>
        <dbReference type="ARBA" id="ARBA00022989"/>
    </source>
</evidence>
<dbReference type="InterPro" id="IPR013083">
    <property type="entry name" value="Znf_RING/FYVE/PHD"/>
</dbReference>
<dbReference type="FunFam" id="3.30.40.10:FF:000187">
    <property type="entry name" value="E3 ubiquitin-protein ligase ATL6"/>
    <property type="match status" value="1"/>
</dbReference>
<gene>
    <name evidence="19" type="ORF">AAHA92_04540</name>
</gene>
<accession>A0ABD1I0H0</accession>
<feature type="transmembrane region" description="Helical" evidence="16">
    <location>
        <begin position="37"/>
        <end position="63"/>
    </location>
</feature>
<evidence type="ECO:0000256" key="1">
    <source>
        <dbReference type="ARBA" id="ARBA00000900"/>
    </source>
</evidence>
<comment type="subcellular location">
    <subcellularLocation>
        <location evidence="2">Membrane</location>
        <topology evidence="2">Single-pass membrane protein</topology>
    </subcellularLocation>
</comment>
<evidence type="ECO:0000256" key="3">
    <source>
        <dbReference type="ARBA" id="ARBA00004906"/>
    </source>
</evidence>
<evidence type="ECO:0000256" key="13">
    <source>
        <dbReference type="ARBA" id="ARBA00024209"/>
    </source>
</evidence>
<dbReference type="PROSITE" id="PS50089">
    <property type="entry name" value="ZF_RING_2"/>
    <property type="match status" value="1"/>
</dbReference>
<evidence type="ECO:0000259" key="18">
    <source>
        <dbReference type="PROSITE" id="PS50089"/>
    </source>
</evidence>
<evidence type="ECO:0000256" key="15">
    <source>
        <dbReference type="SAM" id="MobiDB-lite"/>
    </source>
</evidence>
<comment type="caution">
    <text evidence="19">The sequence shown here is derived from an EMBL/GenBank/DDBJ whole genome shotgun (WGS) entry which is preliminary data.</text>
</comment>
<keyword evidence="6 16" id="KW-0812">Transmembrane</keyword>
<dbReference type="SUPFAM" id="SSF57850">
    <property type="entry name" value="RING/U-box"/>
    <property type="match status" value="1"/>
</dbReference>
<keyword evidence="17" id="KW-0732">Signal</keyword>
<dbReference type="GO" id="GO:0008270">
    <property type="term" value="F:zinc ion binding"/>
    <property type="evidence" value="ECO:0007669"/>
    <property type="project" value="UniProtKB-KW"/>
</dbReference>
<evidence type="ECO:0000256" key="4">
    <source>
        <dbReference type="ARBA" id="ARBA00012483"/>
    </source>
</evidence>
<evidence type="ECO:0000256" key="17">
    <source>
        <dbReference type="SAM" id="SignalP"/>
    </source>
</evidence>
<evidence type="ECO:0000313" key="20">
    <source>
        <dbReference type="Proteomes" id="UP001567538"/>
    </source>
</evidence>
<dbReference type="EC" id="2.3.2.27" evidence="4"/>
<evidence type="ECO:0000256" key="9">
    <source>
        <dbReference type="ARBA" id="ARBA00022786"/>
    </source>
</evidence>
<keyword evidence="5 19" id="KW-0808">Transferase</keyword>
<feature type="compositionally biased region" description="Polar residues" evidence="15">
    <location>
        <begin position="266"/>
        <end position="291"/>
    </location>
</feature>
<dbReference type="InterPro" id="IPR053238">
    <property type="entry name" value="RING-H2_zinc_finger"/>
</dbReference>
<dbReference type="CDD" id="cd16461">
    <property type="entry name" value="RING-H2_EL5-like"/>
    <property type="match status" value="1"/>
</dbReference>
<comment type="catalytic activity">
    <reaction evidence="1">
        <text>S-ubiquitinyl-[E2 ubiquitin-conjugating enzyme]-L-cysteine + [acceptor protein]-L-lysine = [E2 ubiquitin-conjugating enzyme]-L-cysteine + N(6)-ubiquitinyl-[acceptor protein]-L-lysine.</text>
        <dbReference type="EC" id="2.3.2.27"/>
    </reaction>
</comment>
<reference evidence="19 20" key="1">
    <citation type="submission" date="2024-06" db="EMBL/GenBank/DDBJ databases">
        <title>A chromosome level genome sequence of Diviner's sage (Salvia divinorum).</title>
        <authorList>
            <person name="Ford S.A."/>
            <person name="Ro D.-K."/>
            <person name="Ness R.W."/>
            <person name="Phillips M.A."/>
        </authorList>
    </citation>
    <scope>NUCLEOTIDE SEQUENCE [LARGE SCALE GENOMIC DNA]</scope>
    <source>
        <strain evidence="19">SAF-2024a</strain>
        <tissue evidence="19">Leaf</tissue>
    </source>
</reference>
<keyword evidence="19" id="KW-0012">Acyltransferase</keyword>
<dbReference type="PANTHER" id="PTHR14155">
    <property type="entry name" value="RING FINGER DOMAIN-CONTAINING"/>
    <property type="match status" value="1"/>
</dbReference>
<evidence type="ECO:0000256" key="14">
    <source>
        <dbReference type="PROSITE-ProRule" id="PRU00175"/>
    </source>
</evidence>
<evidence type="ECO:0000256" key="6">
    <source>
        <dbReference type="ARBA" id="ARBA00022692"/>
    </source>
</evidence>
<feature type="region of interest" description="Disordered" evidence="15">
    <location>
        <begin position="164"/>
        <end position="184"/>
    </location>
</feature>
<dbReference type="SMART" id="SM00184">
    <property type="entry name" value="RING"/>
    <property type="match status" value="1"/>
</dbReference>
<evidence type="ECO:0000256" key="2">
    <source>
        <dbReference type="ARBA" id="ARBA00004167"/>
    </source>
</evidence>
<dbReference type="Pfam" id="PF13639">
    <property type="entry name" value="zf-RING_2"/>
    <property type="match status" value="1"/>
</dbReference>
<evidence type="ECO:0000256" key="5">
    <source>
        <dbReference type="ARBA" id="ARBA00022679"/>
    </source>
</evidence>
<name>A0ABD1I0H0_SALDI</name>
<keyword evidence="9" id="KW-0833">Ubl conjugation pathway</keyword>
<keyword evidence="10" id="KW-0862">Zinc</keyword>
<keyword evidence="7" id="KW-0479">Metal-binding</keyword>
<feature type="chain" id="PRO_5044842920" description="RING-type E3 ubiquitin transferase" evidence="17">
    <location>
        <begin position="22"/>
        <end position="321"/>
    </location>
</feature>
<dbReference type="Gene3D" id="3.30.40.10">
    <property type="entry name" value="Zinc/RING finger domain, C3HC4 (zinc finger)"/>
    <property type="match status" value="1"/>
</dbReference>